<evidence type="ECO:0000313" key="1">
    <source>
        <dbReference type="EMBL" id="KAK1857522.1"/>
    </source>
</evidence>
<keyword evidence="2" id="KW-1185">Reference proteome</keyword>
<evidence type="ECO:0000313" key="2">
    <source>
        <dbReference type="Proteomes" id="UP000798662"/>
    </source>
</evidence>
<sequence>MPAPAFVAGAAVGVCGWTPATRPGAAAAAAARCPTPAPSRRRAASGGGSPLARPRTPSPPPLPRPPLAMSADDAAPALPIPPPVGVILLAGGTGSRMRSATPKQFLPLAGTPILRRSAGLFLTPATPGITHLTVVLDAAARPAYADLPAAAAAAGVSFAWAAPGDERQASVVSGLASLPAGVALVAVHDAARPCVTAAEVRAVVADAAVHGAAVLGVPVKATVKEAAVGGDGDGNGDGGDLFVARTLDRGRLWEAATPQVVERGLLERGFAEVRQSGAAVTDDVSVVEAVGGRVKLTRGEYTNLKITTPEDMLVAEAILAARAAEGGGEREDVLPSPSTPGAAA</sequence>
<protein>
    <submittedName>
        <fullName evidence="1">Uncharacterized protein</fullName>
    </submittedName>
</protein>
<reference evidence="1" key="1">
    <citation type="submission" date="2019-11" db="EMBL/GenBank/DDBJ databases">
        <title>Nori genome reveals adaptations in red seaweeds to the harsh intertidal environment.</title>
        <authorList>
            <person name="Wang D."/>
            <person name="Mao Y."/>
        </authorList>
    </citation>
    <scope>NUCLEOTIDE SEQUENCE</scope>
    <source>
        <tissue evidence="1">Gametophyte</tissue>
    </source>
</reference>
<comment type="caution">
    <text evidence="1">The sequence shown here is derived from an EMBL/GenBank/DDBJ whole genome shotgun (WGS) entry which is preliminary data.</text>
</comment>
<organism evidence="1 2">
    <name type="scientific">Pyropia yezoensis</name>
    <name type="common">Susabi-nori</name>
    <name type="synonym">Porphyra yezoensis</name>
    <dbReference type="NCBI Taxonomy" id="2788"/>
    <lineage>
        <taxon>Eukaryota</taxon>
        <taxon>Rhodophyta</taxon>
        <taxon>Bangiophyceae</taxon>
        <taxon>Bangiales</taxon>
        <taxon>Bangiaceae</taxon>
        <taxon>Pyropia</taxon>
    </lineage>
</organism>
<proteinExistence type="predicted"/>
<dbReference type="Proteomes" id="UP000798662">
    <property type="component" value="Chromosome 1"/>
</dbReference>
<name>A0ACC3BI01_PYRYE</name>
<accession>A0ACC3BI01</accession>
<dbReference type="EMBL" id="CM020618">
    <property type="protein sequence ID" value="KAK1857522.1"/>
    <property type="molecule type" value="Genomic_DNA"/>
</dbReference>
<gene>
    <name evidence="1" type="ORF">I4F81_000139</name>
</gene>